<accession>A0AA44CL71</accession>
<dbReference type="EMBL" id="JAASAI010000007">
    <property type="protein sequence ID" value="NIL22721.1"/>
    <property type="molecule type" value="Genomic_DNA"/>
</dbReference>
<proteinExistence type="predicted"/>
<comment type="caution">
    <text evidence="2">The sequence shown here is derived from an EMBL/GenBank/DDBJ whole genome shotgun (WGS) entry which is preliminary data.</text>
</comment>
<organism evidence="2 3">
    <name type="scientific">Yersinia mollaretii</name>
    <dbReference type="NCBI Taxonomy" id="33060"/>
    <lineage>
        <taxon>Bacteria</taxon>
        <taxon>Pseudomonadati</taxon>
        <taxon>Pseudomonadota</taxon>
        <taxon>Gammaproteobacteria</taxon>
        <taxon>Enterobacterales</taxon>
        <taxon>Yersiniaceae</taxon>
        <taxon>Yersinia</taxon>
    </lineage>
</organism>
<feature type="transmembrane region" description="Helical" evidence="1">
    <location>
        <begin position="30"/>
        <end position="51"/>
    </location>
</feature>
<reference evidence="2" key="1">
    <citation type="submission" date="2020-03" db="EMBL/GenBank/DDBJ databases">
        <authorList>
            <person name="Kislichkina A."/>
            <person name="Dentovskaya S."/>
            <person name="Shaikhutdinov R."/>
            <person name="Ivanov S."/>
            <person name="Sizova A."/>
            <person name="Solomentsev V."/>
            <person name="Bogun A."/>
        </authorList>
    </citation>
    <scope>NUCLEOTIDE SEQUENCE</scope>
    <source>
        <strain evidence="2">SCPM-O-B-7610</strain>
    </source>
</reference>
<dbReference type="RefSeq" id="WP_054878501.1">
    <property type="nucleotide sequence ID" value="NZ_CAWMPT010000004.1"/>
</dbReference>
<keyword evidence="1" id="KW-0812">Transmembrane</keyword>
<protein>
    <submittedName>
        <fullName evidence="2">Uncharacterized protein</fullName>
    </submittedName>
</protein>
<dbReference type="AlphaFoldDB" id="A0AA44CL71"/>
<name>A0AA44CL71_YERMO</name>
<evidence type="ECO:0000313" key="3">
    <source>
        <dbReference type="Proteomes" id="UP000712947"/>
    </source>
</evidence>
<gene>
    <name evidence="2" type="ORF">HB991_09365</name>
</gene>
<sequence length="214" mass="24442">MDIIELLALIGKKGAELTINMNSDKGFLDWVMALIPTIVPAGALWFTYLGIKSSETVQVNAINAQLEIAKLHVKTEAESKPRHEWLNSVREHCLELAAVAITLTNMNYNHSQIIEDAKKAEYLLAKMMLDDLTEKLRIKNEYKLKLARQRSILHLYLDSDDHKFLLNKINVLYSLAADFNGDHDKFTDSYNKMLEEARSVLRSEWVKISNPVIS</sequence>
<keyword evidence="1" id="KW-1133">Transmembrane helix</keyword>
<evidence type="ECO:0000256" key="1">
    <source>
        <dbReference type="SAM" id="Phobius"/>
    </source>
</evidence>
<keyword evidence="1" id="KW-0472">Membrane</keyword>
<dbReference type="Proteomes" id="UP000712947">
    <property type="component" value="Unassembled WGS sequence"/>
</dbReference>
<evidence type="ECO:0000313" key="2">
    <source>
        <dbReference type="EMBL" id="NIL22721.1"/>
    </source>
</evidence>